<dbReference type="Gene3D" id="2.60.40.2030">
    <property type="match status" value="1"/>
</dbReference>
<feature type="domain" description="Calx-beta" evidence="4">
    <location>
        <begin position="20"/>
        <end position="57"/>
    </location>
</feature>
<dbReference type="PANTHER" id="PTHR46682">
    <property type="entry name" value="ADHESION G-PROTEIN COUPLED RECEPTOR V1"/>
    <property type="match status" value="1"/>
</dbReference>
<organism evidence="5 6">
    <name type="scientific">Dreissena polymorpha</name>
    <name type="common">Zebra mussel</name>
    <name type="synonym">Mytilus polymorpha</name>
    <dbReference type="NCBI Taxonomy" id="45954"/>
    <lineage>
        <taxon>Eukaryota</taxon>
        <taxon>Metazoa</taxon>
        <taxon>Spiralia</taxon>
        <taxon>Lophotrochozoa</taxon>
        <taxon>Mollusca</taxon>
        <taxon>Bivalvia</taxon>
        <taxon>Autobranchia</taxon>
        <taxon>Heteroconchia</taxon>
        <taxon>Euheterodonta</taxon>
        <taxon>Imparidentia</taxon>
        <taxon>Neoheterodontei</taxon>
        <taxon>Myida</taxon>
        <taxon>Dreissenoidea</taxon>
        <taxon>Dreissenidae</taxon>
        <taxon>Dreissena</taxon>
    </lineage>
</organism>
<keyword evidence="2" id="KW-0677">Repeat</keyword>
<feature type="domain" description="Calx-beta" evidence="4">
    <location>
        <begin position="115"/>
        <end position="146"/>
    </location>
</feature>
<keyword evidence="1" id="KW-0732">Signal</keyword>
<keyword evidence="3" id="KW-0106">Calcium</keyword>
<evidence type="ECO:0000313" key="6">
    <source>
        <dbReference type="Proteomes" id="UP000828390"/>
    </source>
</evidence>
<dbReference type="Proteomes" id="UP000828390">
    <property type="component" value="Unassembled WGS sequence"/>
</dbReference>
<dbReference type="GO" id="GO:0071277">
    <property type="term" value="P:cellular response to calcium ion"/>
    <property type="evidence" value="ECO:0007669"/>
    <property type="project" value="TreeGrafter"/>
</dbReference>
<dbReference type="GO" id="GO:0004930">
    <property type="term" value="F:G protein-coupled receptor activity"/>
    <property type="evidence" value="ECO:0007669"/>
    <property type="project" value="InterPro"/>
</dbReference>
<dbReference type="Pfam" id="PF03160">
    <property type="entry name" value="Calx-beta"/>
    <property type="match status" value="2"/>
</dbReference>
<evidence type="ECO:0000256" key="3">
    <source>
        <dbReference type="ARBA" id="ARBA00022837"/>
    </source>
</evidence>
<sequence length="198" mass="21827">MCILSAGSRELTGDYSVVTNGYILLAEGTTEGQLPVTILADSVPELDEKFMVMLTRVDVTEFPIPWWATECYTMEGGHMVQLMKTVINSNATIQILENDNLISAGKGSVYVYNLQGESEKTIQLEALSDNIPEVNEEYQLHLVNMRTTALFTSSTSGQQQQSPRGAPASNTVRIQLDRKFGAIGKALWVIDVVEVTTY</sequence>
<dbReference type="InterPro" id="IPR003644">
    <property type="entry name" value="Calx_beta"/>
</dbReference>
<evidence type="ECO:0000256" key="1">
    <source>
        <dbReference type="ARBA" id="ARBA00022729"/>
    </source>
</evidence>
<protein>
    <recommendedName>
        <fullName evidence="4">Calx-beta domain-containing protein</fullName>
    </recommendedName>
</protein>
<reference evidence="5" key="1">
    <citation type="journal article" date="2019" name="bioRxiv">
        <title>The Genome of the Zebra Mussel, Dreissena polymorpha: A Resource for Invasive Species Research.</title>
        <authorList>
            <person name="McCartney M.A."/>
            <person name="Auch B."/>
            <person name="Kono T."/>
            <person name="Mallez S."/>
            <person name="Zhang Y."/>
            <person name="Obille A."/>
            <person name="Becker A."/>
            <person name="Abrahante J.E."/>
            <person name="Garbe J."/>
            <person name="Badalamenti J.P."/>
            <person name="Herman A."/>
            <person name="Mangelson H."/>
            <person name="Liachko I."/>
            <person name="Sullivan S."/>
            <person name="Sone E.D."/>
            <person name="Koren S."/>
            <person name="Silverstein K.A.T."/>
            <person name="Beckman K.B."/>
            <person name="Gohl D.M."/>
        </authorList>
    </citation>
    <scope>NUCLEOTIDE SEQUENCE</scope>
    <source>
        <strain evidence="5">Duluth1</strain>
        <tissue evidence="5">Whole animal</tissue>
    </source>
</reference>
<comment type="caution">
    <text evidence="5">The sequence shown here is derived from an EMBL/GenBank/DDBJ whole genome shotgun (WGS) entry which is preliminary data.</text>
</comment>
<name>A0A9D4C6F0_DREPO</name>
<accession>A0A9D4C6F0</accession>
<gene>
    <name evidence="5" type="ORF">DPMN_060650</name>
</gene>
<evidence type="ECO:0000313" key="5">
    <source>
        <dbReference type="EMBL" id="KAH3717854.1"/>
    </source>
</evidence>
<dbReference type="PANTHER" id="PTHR46682:SF1">
    <property type="entry name" value="ADHESION G-PROTEIN COUPLED RECEPTOR V1"/>
    <property type="match status" value="1"/>
</dbReference>
<evidence type="ECO:0000259" key="4">
    <source>
        <dbReference type="Pfam" id="PF03160"/>
    </source>
</evidence>
<dbReference type="GO" id="GO:0010855">
    <property type="term" value="F:adenylate cyclase inhibitor activity"/>
    <property type="evidence" value="ECO:0007669"/>
    <property type="project" value="TreeGrafter"/>
</dbReference>
<dbReference type="GO" id="GO:0016020">
    <property type="term" value="C:membrane"/>
    <property type="evidence" value="ECO:0007669"/>
    <property type="project" value="InterPro"/>
</dbReference>
<proteinExistence type="predicted"/>
<dbReference type="GO" id="GO:0001965">
    <property type="term" value="F:G-protein alpha-subunit binding"/>
    <property type="evidence" value="ECO:0007669"/>
    <property type="project" value="TreeGrafter"/>
</dbReference>
<keyword evidence="6" id="KW-1185">Reference proteome</keyword>
<reference evidence="5" key="2">
    <citation type="submission" date="2020-11" db="EMBL/GenBank/DDBJ databases">
        <authorList>
            <person name="McCartney M.A."/>
            <person name="Auch B."/>
            <person name="Kono T."/>
            <person name="Mallez S."/>
            <person name="Becker A."/>
            <person name="Gohl D.M."/>
            <person name="Silverstein K.A.T."/>
            <person name="Koren S."/>
            <person name="Bechman K.B."/>
            <person name="Herman A."/>
            <person name="Abrahante J.E."/>
            <person name="Garbe J."/>
        </authorList>
    </citation>
    <scope>NUCLEOTIDE SEQUENCE</scope>
    <source>
        <strain evidence="5">Duluth1</strain>
        <tissue evidence="5">Whole animal</tissue>
    </source>
</reference>
<dbReference type="InterPro" id="IPR038081">
    <property type="entry name" value="CalX-like_sf"/>
</dbReference>
<dbReference type="AlphaFoldDB" id="A0A9D4C6F0"/>
<dbReference type="EMBL" id="JAIWYP010000013">
    <property type="protein sequence ID" value="KAH3717854.1"/>
    <property type="molecule type" value="Genomic_DNA"/>
</dbReference>
<dbReference type="SUPFAM" id="SSF141072">
    <property type="entry name" value="CalX-like"/>
    <property type="match status" value="2"/>
</dbReference>
<dbReference type="InterPro" id="IPR026919">
    <property type="entry name" value="ADGRV1"/>
</dbReference>
<dbReference type="GO" id="GO:0005737">
    <property type="term" value="C:cytoplasm"/>
    <property type="evidence" value="ECO:0007669"/>
    <property type="project" value="TreeGrafter"/>
</dbReference>
<evidence type="ECO:0000256" key="2">
    <source>
        <dbReference type="ARBA" id="ARBA00022737"/>
    </source>
</evidence>